<keyword evidence="4" id="KW-1185">Reference proteome</keyword>
<dbReference type="PANTHER" id="PTHR33184">
    <property type="entry name" value="PROTEIN TAPETUM DETERMINANT 1-LIKE-RELATED"/>
    <property type="match status" value="1"/>
</dbReference>
<organism evidence="3 4">
    <name type="scientific">Phaseolus vulgaris</name>
    <name type="common">Kidney bean</name>
    <name type="synonym">French bean</name>
    <dbReference type="NCBI Taxonomy" id="3885"/>
    <lineage>
        <taxon>Eukaryota</taxon>
        <taxon>Viridiplantae</taxon>
        <taxon>Streptophyta</taxon>
        <taxon>Embryophyta</taxon>
        <taxon>Tracheophyta</taxon>
        <taxon>Spermatophyta</taxon>
        <taxon>Magnoliopsida</taxon>
        <taxon>eudicotyledons</taxon>
        <taxon>Gunneridae</taxon>
        <taxon>Pentapetalae</taxon>
        <taxon>rosids</taxon>
        <taxon>fabids</taxon>
        <taxon>Fabales</taxon>
        <taxon>Fabaceae</taxon>
        <taxon>Papilionoideae</taxon>
        <taxon>50 kb inversion clade</taxon>
        <taxon>NPAAA clade</taxon>
        <taxon>indigoferoid/millettioid clade</taxon>
        <taxon>Phaseoleae</taxon>
        <taxon>Phaseolus</taxon>
    </lineage>
</organism>
<dbReference type="GO" id="GO:0001709">
    <property type="term" value="P:cell fate determination"/>
    <property type="evidence" value="ECO:0007669"/>
    <property type="project" value="TreeGrafter"/>
</dbReference>
<dbReference type="EMBL" id="CM002289">
    <property type="protein sequence ID" value="ESW30649.1"/>
    <property type="molecule type" value="Genomic_DNA"/>
</dbReference>
<feature type="chain" id="PRO_5004755885" evidence="2">
    <location>
        <begin position="19"/>
        <end position="119"/>
    </location>
</feature>
<evidence type="ECO:0000256" key="1">
    <source>
        <dbReference type="ARBA" id="ARBA00022729"/>
    </source>
</evidence>
<dbReference type="OMA" id="YGYKIKF"/>
<evidence type="ECO:0000313" key="3">
    <source>
        <dbReference type="EMBL" id="ESW30649.1"/>
    </source>
</evidence>
<feature type="signal peptide" evidence="2">
    <location>
        <begin position="1"/>
        <end position="18"/>
    </location>
</feature>
<proteinExistence type="predicted"/>
<reference evidence="4" key="1">
    <citation type="journal article" date="2014" name="Nat. Genet.">
        <title>A reference genome for common bean and genome-wide analysis of dual domestications.</title>
        <authorList>
            <person name="Schmutz J."/>
            <person name="McClean P.E."/>
            <person name="Mamidi S."/>
            <person name="Wu G.A."/>
            <person name="Cannon S.B."/>
            <person name="Grimwood J."/>
            <person name="Jenkins J."/>
            <person name="Shu S."/>
            <person name="Song Q."/>
            <person name="Chavarro C."/>
            <person name="Torres-Torres M."/>
            <person name="Geffroy V."/>
            <person name="Moghaddam S.M."/>
            <person name="Gao D."/>
            <person name="Abernathy B."/>
            <person name="Barry K."/>
            <person name="Blair M."/>
            <person name="Brick M.A."/>
            <person name="Chovatia M."/>
            <person name="Gepts P."/>
            <person name="Goodstein D.M."/>
            <person name="Gonzales M."/>
            <person name="Hellsten U."/>
            <person name="Hyten D.L."/>
            <person name="Jia G."/>
            <person name="Kelly J.D."/>
            <person name="Kudrna D."/>
            <person name="Lee R."/>
            <person name="Richard M.M."/>
            <person name="Miklas P.N."/>
            <person name="Osorno J.M."/>
            <person name="Rodrigues J."/>
            <person name="Thareau V."/>
            <person name="Urrea C.A."/>
            <person name="Wang M."/>
            <person name="Yu Y."/>
            <person name="Zhang M."/>
            <person name="Wing R.A."/>
            <person name="Cregan P.B."/>
            <person name="Rokhsar D.S."/>
            <person name="Jackson S.A."/>
        </authorList>
    </citation>
    <scope>NUCLEOTIDE SEQUENCE [LARGE SCALE GENOMIC DNA]</scope>
    <source>
        <strain evidence="4">cv. G19833</strain>
    </source>
</reference>
<dbReference type="InterPro" id="IPR040361">
    <property type="entry name" value="TPD1"/>
</dbReference>
<dbReference type="Gramene" id="ESW30649">
    <property type="protein sequence ID" value="ESW30649"/>
    <property type="gene ID" value="PHAVU_002G171300g"/>
</dbReference>
<evidence type="ECO:0000313" key="4">
    <source>
        <dbReference type="Proteomes" id="UP000000226"/>
    </source>
</evidence>
<keyword evidence="1 2" id="KW-0732">Signal</keyword>
<dbReference type="STRING" id="3885.V7CKL9"/>
<name>V7CKL9_PHAVU</name>
<sequence length="119" mass="13147">MKFLTIILFFVLVSEGYGKCLLRDISVTQTRTGVIVNGKLEWSVTITNKCPCAQTNVILNCTGFQSLESIDPSVLTLSHTGFCLLTPGQPINKYGIVSFKYTWEKQFSLNPISSQSSCS</sequence>
<dbReference type="eggNOG" id="ENOG502S7JS">
    <property type="taxonomic scope" value="Eukaryota"/>
</dbReference>
<dbReference type="OrthoDB" id="603213at2759"/>
<accession>V7CKL9</accession>
<protein>
    <submittedName>
        <fullName evidence="3">Uncharacterized protein</fullName>
    </submittedName>
</protein>
<evidence type="ECO:0000256" key="2">
    <source>
        <dbReference type="SAM" id="SignalP"/>
    </source>
</evidence>
<dbReference type="AlphaFoldDB" id="V7CKL9"/>
<gene>
    <name evidence="3" type="ORF">PHAVU_002G171300g</name>
</gene>
<dbReference type="PANTHER" id="PTHR33184:SF64">
    <property type="entry name" value="BETA-1,3-N-ACETYLGLUCOSAMINYLTRANSFERASE FAMILY PROTEIN"/>
    <property type="match status" value="1"/>
</dbReference>
<dbReference type="Pfam" id="PF24068">
    <property type="entry name" value="TPD1_C"/>
    <property type="match status" value="1"/>
</dbReference>
<dbReference type="Proteomes" id="UP000000226">
    <property type="component" value="Chromosome 2"/>
</dbReference>